<dbReference type="CDD" id="cd08366">
    <property type="entry name" value="APC10"/>
    <property type="match status" value="1"/>
</dbReference>
<name>M7TR27_EUTLA</name>
<reference evidence="9" key="1">
    <citation type="journal article" date="2013" name="Genome Announc.">
        <title>Draft genome sequence of the grapevine dieback fungus Eutypa lata UCR-EL1.</title>
        <authorList>
            <person name="Blanco-Ulate B."/>
            <person name="Rolshausen P.E."/>
            <person name="Cantu D."/>
        </authorList>
    </citation>
    <scope>NUCLEOTIDE SEQUENCE [LARGE SCALE GENOMIC DNA]</scope>
    <source>
        <strain evidence="9">UCR-EL1</strain>
    </source>
</reference>
<evidence type="ECO:0000256" key="4">
    <source>
        <dbReference type="ARBA" id="ARBA00022786"/>
    </source>
</evidence>
<keyword evidence="5" id="KW-0131">Cell cycle</keyword>
<dbReference type="InterPro" id="IPR016901">
    <property type="entry name" value="APC10/Doc1"/>
</dbReference>
<dbReference type="Gene3D" id="2.60.120.260">
    <property type="entry name" value="Galactose-binding domain-like"/>
    <property type="match status" value="1"/>
</dbReference>
<protein>
    <submittedName>
        <fullName evidence="8">Putative anaphase-promoting complex subunit 10 protein</fullName>
    </submittedName>
</protein>
<dbReference type="Pfam" id="PF03256">
    <property type="entry name" value="ANAPC10"/>
    <property type="match status" value="1"/>
</dbReference>
<dbReference type="KEGG" id="ela:UCREL1_520"/>
<organism evidence="8 9">
    <name type="scientific">Eutypa lata (strain UCR-EL1)</name>
    <name type="common">Grapevine dieback disease fungus</name>
    <name type="synonym">Eutypa armeniacae</name>
    <dbReference type="NCBI Taxonomy" id="1287681"/>
    <lineage>
        <taxon>Eukaryota</taxon>
        <taxon>Fungi</taxon>
        <taxon>Dikarya</taxon>
        <taxon>Ascomycota</taxon>
        <taxon>Pezizomycotina</taxon>
        <taxon>Sordariomycetes</taxon>
        <taxon>Xylariomycetidae</taxon>
        <taxon>Xylariales</taxon>
        <taxon>Diatrypaceae</taxon>
        <taxon>Eutypa</taxon>
    </lineage>
</organism>
<dbReference type="OrthoDB" id="24948at2759"/>
<dbReference type="AlphaFoldDB" id="M7TR27"/>
<dbReference type="PANTHER" id="PTHR12936:SF0">
    <property type="entry name" value="ANAPHASE-PROMOTING COMPLEX SUBUNIT 10"/>
    <property type="match status" value="1"/>
</dbReference>
<evidence type="ECO:0000313" key="8">
    <source>
        <dbReference type="EMBL" id="EMR72421.1"/>
    </source>
</evidence>
<evidence type="ECO:0000256" key="6">
    <source>
        <dbReference type="SAM" id="MobiDB-lite"/>
    </source>
</evidence>
<feature type="region of interest" description="Disordered" evidence="6">
    <location>
        <begin position="1"/>
        <end position="66"/>
    </location>
</feature>
<dbReference type="GO" id="GO:0005680">
    <property type="term" value="C:anaphase-promoting complex"/>
    <property type="evidence" value="ECO:0007669"/>
    <property type="project" value="InterPro"/>
</dbReference>
<accession>M7TR27</accession>
<dbReference type="PROSITE" id="PS51284">
    <property type="entry name" value="DOC"/>
    <property type="match status" value="1"/>
</dbReference>
<dbReference type="GO" id="GO:0070979">
    <property type="term" value="P:protein K11-linked ubiquitination"/>
    <property type="evidence" value="ECO:0007669"/>
    <property type="project" value="TreeGrafter"/>
</dbReference>
<keyword evidence="3" id="KW-0498">Mitosis</keyword>
<dbReference type="SUPFAM" id="SSF49785">
    <property type="entry name" value="Galactose-binding domain-like"/>
    <property type="match status" value="1"/>
</dbReference>
<dbReference type="InterPro" id="IPR008979">
    <property type="entry name" value="Galactose-bd-like_sf"/>
</dbReference>
<dbReference type="InterPro" id="IPR004939">
    <property type="entry name" value="APC_su10/DOC_dom"/>
</dbReference>
<dbReference type="Proteomes" id="UP000012174">
    <property type="component" value="Unassembled WGS sequence"/>
</dbReference>
<evidence type="ECO:0000313" key="9">
    <source>
        <dbReference type="Proteomes" id="UP000012174"/>
    </source>
</evidence>
<evidence type="ECO:0000256" key="3">
    <source>
        <dbReference type="ARBA" id="ARBA00022776"/>
    </source>
</evidence>
<proteinExistence type="inferred from homology"/>
<dbReference type="STRING" id="1287681.M7TR27"/>
<dbReference type="eggNOG" id="KOG3437">
    <property type="taxonomic scope" value="Eukaryota"/>
</dbReference>
<keyword evidence="2" id="KW-0132">Cell division</keyword>
<dbReference type="PANTHER" id="PTHR12936">
    <property type="entry name" value="ANAPHASE-PROMOTING COMPLEX 10"/>
    <property type="match status" value="1"/>
</dbReference>
<feature type="domain" description="DOC" evidence="7">
    <location>
        <begin position="50"/>
        <end position="238"/>
    </location>
</feature>
<comment type="similarity">
    <text evidence="1">Belongs to the APC10 family.</text>
</comment>
<sequence length="289" mass="32519">MAYYSNMSESDDRTDDDDDDEDDDDFQFENGENEAVENADPDAAEDDEGVENDDEAHEGEEAPFDASAIGLKEISNLASFTVSSYKPGCGVKELRDDDVNQFWQSDGPQPHRLNIHFIKRVEIRALRLYLDYELDESYTPTKIQITAGFGPNQTIPFTTMELSMPKGWIDVPIAGAGGGPDENSLCCWFVRVIVLENHQNGKDTHIRGVKVYALDDSADTADNNPVDDMVEVFDDYQDRVARMNIHDHDDDAMIQHDAMVRRRKATAKKYVPGDGGLSVPDFMREPEIR</sequence>
<dbReference type="HOGENOM" id="CLU_039415_0_0_1"/>
<evidence type="ECO:0000259" key="7">
    <source>
        <dbReference type="PROSITE" id="PS51284"/>
    </source>
</evidence>
<feature type="compositionally biased region" description="Acidic residues" evidence="6">
    <location>
        <begin position="12"/>
        <end position="63"/>
    </location>
</feature>
<dbReference type="SMART" id="SM01337">
    <property type="entry name" value="APC10"/>
    <property type="match status" value="1"/>
</dbReference>
<dbReference type="GO" id="GO:0031145">
    <property type="term" value="P:anaphase-promoting complex-dependent catabolic process"/>
    <property type="evidence" value="ECO:0007669"/>
    <property type="project" value="InterPro"/>
</dbReference>
<dbReference type="OMA" id="WIVQAHI"/>
<evidence type="ECO:0000256" key="1">
    <source>
        <dbReference type="ARBA" id="ARBA00006762"/>
    </source>
</evidence>
<dbReference type="EMBL" id="KB705457">
    <property type="protein sequence ID" value="EMR72421.1"/>
    <property type="molecule type" value="Genomic_DNA"/>
</dbReference>
<evidence type="ECO:0000256" key="2">
    <source>
        <dbReference type="ARBA" id="ARBA00022618"/>
    </source>
</evidence>
<dbReference type="GO" id="GO:0051301">
    <property type="term" value="P:cell division"/>
    <property type="evidence" value="ECO:0007669"/>
    <property type="project" value="UniProtKB-KW"/>
</dbReference>
<keyword evidence="9" id="KW-1185">Reference proteome</keyword>
<gene>
    <name evidence="8" type="ORF">UCREL1_520</name>
</gene>
<evidence type="ECO:0000256" key="5">
    <source>
        <dbReference type="ARBA" id="ARBA00023306"/>
    </source>
</evidence>
<keyword evidence="4" id="KW-0833">Ubl conjugation pathway</keyword>